<dbReference type="EMBL" id="CP093346">
    <property type="protein sequence ID" value="WOG97748.1"/>
    <property type="molecule type" value="Genomic_DNA"/>
</dbReference>
<dbReference type="CDD" id="cd02972">
    <property type="entry name" value="DsbA_family"/>
    <property type="match status" value="1"/>
</dbReference>
<sequence length="231" mass="25455">MGILKQGSHKAPSPLLLLHIIIFIQVAPLIVKAQSLIPPKYDGFVYKNRAATTDSIIIEAFFDPVCPDSRDAWPPLKQAIHHYPSGSISLIVHTFPLPYHDNAFVTSRALHIVNSINSSATYNLLEIFFNDQERFYNPQTLNNSRASVVNQVTQVATKAVGKSNLSAIRSGFLDSKTDHATRSSFKYGCSRGVYGTPFFFVNGFALADGGSPITYKKWRSIIDPLVGKGKA</sequence>
<reference evidence="2" key="1">
    <citation type="journal article" date="2016" name="Nat. Genet.">
        <title>A high-quality carrot genome assembly provides new insights into carotenoid accumulation and asterid genome evolution.</title>
        <authorList>
            <person name="Iorizzo M."/>
            <person name="Ellison S."/>
            <person name="Senalik D."/>
            <person name="Zeng P."/>
            <person name="Satapoomin P."/>
            <person name="Huang J."/>
            <person name="Bowman M."/>
            <person name="Iovene M."/>
            <person name="Sanseverino W."/>
            <person name="Cavagnaro P."/>
            <person name="Yildiz M."/>
            <person name="Macko-Podgorni A."/>
            <person name="Moranska E."/>
            <person name="Grzebelus E."/>
            <person name="Grzebelus D."/>
            <person name="Ashrafi H."/>
            <person name="Zheng Z."/>
            <person name="Cheng S."/>
            <person name="Spooner D."/>
            <person name="Van Deynze A."/>
            <person name="Simon P."/>
        </authorList>
    </citation>
    <scope>NUCLEOTIDE SEQUENCE</scope>
    <source>
        <tissue evidence="2">Leaf</tissue>
    </source>
</reference>
<accession>A0A165Y0V5</accession>
<evidence type="ECO:0000259" key="1">
    <source>
        <dbReference type="Pfam" id="PF13462"/>
    </source>
</evidence>
<dbReference type="Gene3D" id="3.40.30.10">
    <property type="entry name" value="Glutaredoxin"/>
    <property type="match status" value="1"/>
</dbReference>
<feature type="domain" description="Thioredoxin-like fold" evidence="1">
    <location>
        <begin position="57"/>
        <end position="223"/>
    </location>
</feature>
<dbReference type="InterPro" id="IPR012336">
    <property type="entry name" value="Thioredoxin-like_fold"/>
</dbReference>
<evidence type="ECO:0000313" key="2">
    <source>
        <dbReference type="EMBL" id="WOG97748.1"/>
    </source>
</evidence>
<dbReference type="KEGG" id="dcr:108218637"/>
<dbReference type="AlphaFoldDB" id="A0A165Y0V5"/>
<dbReference type="OrthoDB" id="37297at2759"/>
<dbReference type="SUPFAM" id="SSF52833">
    <property type="entry name" value="Thioredoxin-like"/>
    <property type="match status" value="1"/>
</dbReference>
<dbReference type="InterPro" id="IPR036249">
    <property type="entry name" value="Thioredoxin-like_sf"/>
</dbReference>
<evidence type="ECO:0000313" key="3">
    <source>
        <dbReference type="Proteomes" id="UP000077755"/>
    </source>
</evidence>
<dbReference type="Pfam" id="PF13462">
    <property type="entry name" value="Thioredoxin_4"/>
    <property type="match status" value="1"/>
</dbReference>
<name>A0A165Y0V5_DAUCS</name>
<gene>
    <name evidence="2" type="ORF">DCAR_0417089</name>
</gene>
<dbReference type="Gramene" id="KZM98747">
    <property type="protein sequence ID" value="KZM98747"/>
    <property type="gene ID" value="DCAR_013891"/>
</dbReference>
<organism evidence="2 3">
    <name type="scientific">Daucus carota subsp. sativus</name>
    <name type="common">Carrot</name>
    <dbReference type="NCBI Taxonomy" id="79200"/>
    <lineage>
        <taxon>Eukaryota</taxon>
        <taxon>Viridiplantae</taxon>
        <taxon>Streptophyta</taxon>
        <taxon>Embryophyta</taxon>
        <taxon>Tracheophyta</taxon>
        <taxon>Spermatophyta</taxon>
        <taxon>Magnoliopsida</taxon>
        <taxon>eudicotyledons</taxon>
        <taxon>Gunneridae</taxon>
        <taxon>Pentapetalae</taxon>
        <taxon>asterids</taxon>
        <taxon>campanulids</taxon>
        <taxon>Apiales</taxon>
        <taxon>Apiaceae</taxon>
        <taxon>Apioideae</taxon>
        <taxon>Scandiceae</taxon>
        <taxon>Daucinae</taxon>
        <taxon>Daucus</taxon>
        <taxon>Daucus sect. Daucus</taxon>
    </lineage>
</organism>
<reference evidence="2" key="2">
    <citation type="submission" date="2022-03" db="EMBL/GenBank/DDBJ databases">
        <title>Draft title - Genomic analysis of global carrot germplasm unveils the trajectory of domestication and the origin of high carotenoid orange carrot.</title>
        <authorList>
            <person name="Iorizzo M."/>
            <person name="Ellison S."/>
            <person name="Senalik D."/>
            <person name="Macko-Podgorni A."/>
            <person name="Grzebelus D."/>
            <person name="Bostan H."/>
            <person name="Rolling W."/>
            <person name="Curaba J."/>
            <person name="Simon P."/>
        </authorList>
    </citation>
    <scope>NUCLEOTIDE SEQUENCE</scope>
    <source>
        <tissue evidence="2">Leaf</tissue>
    </source>
</reference>
<dbReference type="Proteomes" id="UP000077755">
    <property type="component" value="Chromosome 4"/>
</dbReference>
<protein>
    <recommendedName>
        <fullName evidence="1">Thioredoxin-like fold domain-containing protein</fullName>
    </recommendedName>
</protein>
<dbReference type="PANTHER" id="PTHR33875">
    <property type="entry name" value="OS09G0542200 PROTEIN"/>
    <property type="match status" value="1"/>
</dbReference>
<dbReference type="PANTHER" id="PTHR33875:SF2">
    <property type="entry name" value="ACR183CP"/>
    <property type="match status" value="1"/>
</dbReference>
<keyword evidence="3" id="KW-1185">Reference proteome</keyword>
<proteinExistence type="predicted"/>
<dbReference type="OMA" id="GVQLESY"/>